<dbReference type="InterPro" id="IPR000026">
    <property type="entry name" value="N1-like"/>
</dbReference>
<dbReference type="InterPro" id="IPR048269">
    <property type="entry name" value="RNase_U2"/>
</dbReference>
<reference evidence="8 9" key="1">
    <citation type="journal article" date="2012" name="BMC Genomics">
        <title>Comparative genomics of the white-rot fungi, Phanerochaete carnosa and P. chrysosporium, to elucidate the genetic basis of the distinct wood types they colonize.</title>
        <authorList>
            <person name="Suzuki H."/>
            <person name="MacDonald J."/>
            <person name="Syed K."/>
            <person name="Salamov A."/>
            <person name="Hori C."/>
            <person name="Aerts A."/>
            <person name="Henrissat B."/>
            <person name="Wiebenga A."/>
            <person name="vanKuyk P.A."/>
            <person name="Barry K."/>
            <person name="Lindquist E."/>
            <person name="LaButti K."/>
            <person name="Lapidus A."/>
            <person name="Lucas S."/>
            <person name="Coutinho P."/>
            <person name="Gong Y."/>
            <person name="Samejima M."/>
            <person name="Mahadevan R."/>
            <person name="Abou-Zaid M."/>
            <person name="de Vries R.P."/>
            <person name="Igarashi K."/>
            <person name="Yadav J.S."/>
            <person name="Grigoriev I.V."/>
            <person name="Master E.R."/>
        </authorList>
    </citation>
    <scope>NUCLEOTIDE SEQUENCE [LARGE SCALE GENOMIC DNA]</scope>
    <source>
        <strain evidence="8 9">HHB-10118-sp</strain>
    </source>
</reference>
<dbReference type="OrthoDB" id="5425539at2759"/>
<accession>K5UTJ1</accession>
<evidence type="ECO:0000256" key="5">
    <source>
        <dbReference type="ARBA" id="ARBA00023157"/>
    </source>
</evidence>
<evidence type="ECO:0000256" key="2">
    <source>
        <dbReference type="ARBA" id="ARBA00022729"/>
    </source>
</evidence>
<dbReference type="GO" id="GO:0016787">
    <property type="term" value="F:hydrolase activity"/>
    <property type="evidence" value="ECO:0007669"/>
    <property type="project" value="UniProtKB-KW"/>
</dbReference>
<protein>
    <submittedName>
        <fullName evidence="8">Uncharacterized protein</fullName>
    </submittedName>
</protein>
<evidence type="ECO:0000256" key="3">
    <source>
        <dbReference type="ARBA" id="ARBA00022759"/>
    </source>
</evidence>
<dbReference type="GO" id="GO:0003723">
    <property type="term" value="F:RNA binding"/>
    <property type="evidence" value="ECO:0007669"/>
    <property type="project" value="InterPro"/>
</dbReference>
<organism evidence="8 9">
    <name type="scientific">Phanerochaete carnosa (strain HHB-10118-sp)</name>
    <name type="common">White-rot fungus</name>
    <name type="synonym">Peniophora carnosa</name>
    <dbReference type="NCBI Taxonomy" id="650164"/>
    <lineage>
        <taxon>Eukaryota</taxon>
        <taxon>Fungi</taxon>
        <taxon>Dikarya</taxon>
        <taxon>Basidiomycota</taxon>
        <taxon>Agaricomycotina</taxon>
        <taxon>Agaricomycetes</taxon>
        <taxon>Polyporales</taxon>
        <taxon>Phanerochaetaceae</taxon>
        <taxon>Phanerochaete</taxon>
    </lineage>
</organism>
<dbReference type="PIRSF" id="PIRSF037430">
    <property type="entry name" value="RNase_U2"/>
    <property type="match status" value="1"/>
</dbReference>
<sequence>MLFKTLSAILLSASAAMAASLPRALPSGTVTCGSNKYSVSAIEAAINAGVEDMDEGNLPDDYPHQYYDESSENISLWCSGNGPWYEFPIMPNGEIYTSSSSNYVSPGTDRVVFTSDGTYCAVVTHTGASSYDGFVACNGD</sequence>
<dbReference type="EMBL" id="JH930474">
    <property type="protein sequence ID" value="EKM53271.1"/>
    <property type="molecule type" value="Genomic_DNA"/>
</dbReference>
<keyword evidence="2 7" id="KW-0732">Signal</keyword>
<dbReference type="GO" id="GO:0004521">
    <property type="term" value="F:RNA endonuclease activity"/>
    <property type="evidence" value="ECO:0007669"/>
    <property type="project" value="InterPro"/>
</dbReference>
<dbReference type="RefSeq" id="XP_007397963.1">
    <property type="nucleotide sequence ID" value="XM_007397901.1"/>
</dbReference>
<evidence type="ECO:0000256" key="4">
    <source>
        <dbReference type="ARBA" id="ARBA00022801"/>
    </source>
</evidence>
<dbReference type="InterPro" id="IPR016191">
    <property type="entry name" value="Ribonuclease/ribotoxin"/>
</dbReference>
<evidence type="ECO:0000256" key="6">
    <source>
        <dbReference type="ARBA" id="ARBA00023239"/>
    </source>
</evidence>
<dbReference type="AlphaFoldDB" id="K5UTJ1"/>
<dbReference type="Pfam" id="PF00545">
    <property type="entry name" value="Ribonuclease"/>
    <property type="match status" value="1"/>
</dbReference>
<evidence type="ECO:0000256" key="1">
    <source>
        <dbReference type="ARBA" id="ARBA00022722"/>
    </source>
</evidence>
<keyword evidence="1" id="KW-0540">Nuclease</keyword>
<dbReference type="InParanoid" id="K5UTJ1"/>
<proteinExistence type="predicted"/>
<keyword evidence="6" id="KW-0456">Lyase</keyword>
<dbReference type="GeneID" id="18917440"/>
<keyword evidence="3" id="KW-0255">Endonuclease</keyword>
<dbReference type="PANTHER" id="PTHR42104">
    <property type="entry name" value="EXTRACELLULAR GUANYL-SPECIFIC RIBONUCLEASE RNTA (AFU_ORTHOLOGUE AFUA_4G03230)"/>
    <property type="match status" value="1"/>
</dbReference>
<evidence type="ECO:0000313" key="8">
    <source>
        <dbReference type="EMBL" id="EKM53271.1"/>
    </source>
</evidence>
<dbReference type="Gene3D" id="3.10.450.30">
    <property type="entry name" value="Microbial ribonucleases"/>
    <property type="match status" value="1"/>
</dbReference>
<feature type="chain" id="PRO_5003887499" evidence="7">
    <location>
        <begin position="19"/>
        <end position="140"/>
    </location>
</feature>
<dbReference type="PANTHER" id="PTHR42104:SF1">
    <property type="entry name" value="EXTRACELLULAR GUANYL-SPECIFIC RIBONUCLEASE RNTA (AFU_ORTHOLOGUE AFUA_4G03230)"/>
    <property type="match status" value="1"/>
</dbReference>
<dbReference type="KEGG" id="pco:PHACADRAFT_259503"/>
<name>K5UTJ1_PHACS</name>
<evidence type="ECO:0000313" key="9">
    <source>
        <dbReference type="Proteomes" id="UP000008370"/>
    </source>
</evidence>
<dbReference type="Proteomes" id="UP000008370">
    <property type="component" value="Unassembled WGS sequence"/>
</dbReference>
<keyword evidence="4" id="KW-0378">Hydrolase</keyword>
<gene>
    <name evidence="8" type="ORF">PHACADRAFT_259503</name>
</gene>
<dbReference type="GO" id="GO:0016829">
    <property type="term" value="F:lyase activity"/>
    <property type="evidence" value="ECO:0007669"/>
    <property type="project" value="UniProtKB-KW"/>
</dbReference>
<feature type="signal peptide" evidence="7">
    <location>
        <begin position="1"/>
        <end position="18"/>
    </location>
</feature>
<evidence type="ECO:0000256" key="7">
    <source>
        <dbReference type="SAM" id="SignalP"/>
    </source>
</evidence>
<keyword evidence="5" id="KW-1015">Disulfide bond</keyword>
<keyword evidence="9" id="KW-1185">Reference proteome</keyword>
<dbReference type="HOGENOM" id="CLU_111658_4_0_1"/>
<dbReference type="SUPFAM" id="SSF53933">
    <property type="entry name" value="Microbial ribonucleases"/>
    <property type="match status" value="1"/>
</dbReference>